<sequence length="241" mass="26896">MLHIWLLPPEMTGISLSDMYHLYIYVFLWRIPKSQNRVGKPFKPHFMSNAAQAPSRSKKSQKSVANTVNLIMVVDTDVIKKTYGPNSGQNSACGLNHHEGINLLCPKANYVGQAGGVSDPANIIFSANLQDYVSFWATTISNNSDDAVIMYNVLPNSNNPNVFNPFQSNEETMSGAAVPSQPNPFPATLTSQTFYSYESKIKSKGTEAFTIYFAIYEVDPNNPENQILYGCYYWDPTIQVK</sequence>
<dbReference type="AlphaFoldDB" id="A0A6N8J9C9"/>
<gene>
    <name evidence="1" type="ORF">GO495_08995</name>
</gene>
<dbReference type="Pfam" id="PF12306">
    <property type="entry name" value="PixA"/>
    <property type="match status" value="1"/>
</dbReference>
<dbReference type="GO" id="GO:0000428">
    <property type="term" value="C:DNA-directed RNA polymerase complex"/>
    <property type="evidence" value="ECO:0007669"/>
    <property type="project" value="UniProtKB-KW"/>
</dbReference>
<dbReference type="InterPro" id="IPR038712">
    <property type="entry name" value="PixA-like_sf"/>
</dbReference>
<accession>A0A6N8J9C9</accession>
<organism evidence="1 2">
    <name type="scientific">Chitinophaga oryziterrae</name>
    <dbReference type="NCBI Taxonomy" id="1031224"/>
    <lineage>
        <taxon>Bacteria</taxon>
        <taxon>Pseudomonadati</taxon>
        <taxon>Bacteroidota</taxon>
        <taxon>Chitinophagia</taxon>
        <taxon>Chitinophagales</taxon>
        <taxon>Chitinophagaceae</taxon>
        <taxon>Chitinophaga</taxon>
    </lineage>
</organism>
<dbReference type="Proteomes" id="UP000468388">
    <property type="component" value="Unassembled WGS sequence"/>
</dbReference>
<protein>
    <submittedName>
        <fullName evidence="1">DNA-directed RNA polymerase subunit beta</fullName>
    </submittedName>
</protein>
<comment type="caution">
    <text evidence="1">The sequence shown here is derived from an EMBL/GenBank/DDBJ whole genome shotgun (WGS) entry which is preliminary data.</text>
</comment>
<keyword evidence="1" id="KW-0804">Transcription</keyword>
<proteinExistence type="predicted"/>
<dbReference type="InterPro" id="IPR021087">
    <property type="entry name" value="Uncharacterised_PixA/AidA"/>
</dbReference>
<keyword evidence="2" id="KW-1185">Reference proteome</keyword>
<dbReference type="EMBL" id="WRXO01000002">
    <property type="protein sequence ID" value="MVT40712.1"/>
    <property type="molecule type" value="Genomic_DNA"/>
</dbReference>
<evidence type="ECO:0000313" key="2">
    <source>
        <dbReference type="Proteomes" id="UP000468388"/>
    </source>
</evidence>
<evidence type="ECO:0000313" key="1">
    <source>
        <dbReference type="EMBL" id="MVT40712.1"/>
    </source>
</evidence>
<reference evidence="1 2" key="1">
    <citation type="submission" date="2019-12" db="EMBL/GenBank/DDBJ databases">
        <title>The draft genomic sequence of strain Chitinophaga oryziterrae JCM 16595.</title>
        <authorList>
            <person name="Zhang X."/>
        </authorList>
    </citation>
    <scope>NUCLEOTIDE SEQUENCE [LARGE SCALE GENOMIC DNA]</scope>
    <source>
        <strain evidence="1 2">JCM 16595</strain>
    </source>
</reference>
<name>A0A6N8J9C9_9BACT</name>
<dbReference type="Gene3D" id="2.60.40.3910">
    <property type="entry name" value="Inclusion body protein"/>
    <property type="match status" value="1"/>
</dbReference>
<keyword evidence="1" id="KW-0240">DNA-directed RNA polymerase</keyword>